<gene>
    <name evidence="2" type="ORF">FYJ80_05675</name>
</gene>
<keyword evidence="2" id="KW-0808">Transferase</keyword>
<comment type="caution">
    <text evidence="2">The sequence shown here is derived from an EMBL/GenBank/DDBJ whole genome shotgun (WGS) entry which is preliminary data.</text>
</comment>
<name>A0A7X2PCE7_9SPIO</name>
<dbReference type="EMBL" id="VUNN01000009">
    <property type="protein sequence ID" value="MSU06268.1"/>
    <property type="molecule type" value="Genomic_DNA"/>
</dbReference>
<dbReference type="InterPro" id="IPR016181">
    <property type="entry name" value="Acyl_CoA_acyltransferase"/>
</dbReference>
<sequence length="145" mass="16783">MARFPWACPWEYVKQINEIKNLFNEVFIEAIGPNAAIIEKEIEGEKIYAYYNPNLAGFATIWEGDEIFLHFLFIKKSERRKRIGTALIKALLEYYKKPIKLKCLIKNKNALAFYKKLGAKECSFGESIDGPYVLLSIEKILDPTL</sequence>
<evidence type="ECO:0000313" key="3">
    <source>
        <dbReference type="Proteomes" id="UP000460549"/>
    </source>
</evidence>
<feature type="domain" description="N-acetyltransferase" evidence="1">
    <location>
        <begin position="1"/>
        <end position="142"/>
    </location>
</feature>
<protein>
    <submittedName>
        <fullName evidence="2">GNAT family N-acetyltransferase</fullName>
    </submittedName>
</protein>
<dbReference type="GO" id="GO:0016747">
    <property type="term" value="F:acyltransferase activity, transferring groups other than amino-acyl groups"/>
    <property type="evidence" value="ECO:0007669"/>
    <property type="project" value="InterPro"/>
</dbReference>
<dbReference type="InterPro" id="IPR000182">
    <property type="entry name" value="GNAT_dom"/>
</dbReference>
<evidence type="ECO:0000259" key="1">
    <source>
        <dbReference type="PROSITE" id="PS51186"/>
    </source>
</evidence>
<dbReference type="CDD" id="cd04301">
    <property type="entry name" value="NAT_SF"/>
    <property type="match status" value="1"/>
</dbReference>
<evidence type="ECO:0000313" key="2">
    <source>
        <dbReference type="EMBL" id="MSU06268.1"/>
    </source>
</evidence>
<dbReference type="Pfam" id="PF00583">
    <property type="entry name" value="Acetyltransf_1"/>
    <property type="match status" value="1"/>
</dbReference>
<organism evidence="2 3">
    <name type="scientific">Bullifex porci</name>
    <dbReference type="NCBI Taxonomy" id="2606638"/>
    <lineage>
        <taxon>Bacteria</taxon>
        <taxon>Pseudomonadati</taxon>
        <taxon>Spirochaetota</taxon>
        <taxon>Spirochaetia</taxon>
        <taxon>Spirochaetales</taxon>
        <taxon>Spirochaetaceae</taxon>
        <taxon>Bullifex</taxon>
    </lineage>
</organism>
<proteinExistence type="predicted"/>
<reference evidence="2 3" key="1">
    <citation type="submission" date="2019-08" db="EMBL/GenBank/DDBJ databases">
        <title>In-depth cultivation of the pig gut microbiome towards novel bacterial diversity and tailored functional studies.</title>
        <authorList>
            <person name="Wylensek D."/>
            <person name="Hitch T.C.A."/>
            <person name="Clavel T."/>
        </authorList>
    </citation>
    <scope>NUCLEOTIDE SEQUENCE [LARGE SCALE GENOMIC DNA]</scope>
    <source>
        <strain evidence="2 3">NM-380-WT-3C1</strain>
    </source>
</reference>
<dbReference type="AlphaFoldDB" id="A0A7X2PCE7"/>
<dbReference type="SUPFAM" id="SSF55729">
    <property type="entry name" value="Acyl-CoA N-acyltransferases (Nat)"/>
    <property type="match status" value="1"/>
</dbReference>
<accession>A0A7X2PCE7</accession>
<dbReference type="RefSeq" id="WP_154425244.1">
    <property type="nucleotide sequence ID" value="NZ_VUNN01000009.1"/>
</dbReference>
<dbReference type="Proteomes" id="UP000460549">
    <property type="component" value="Unassembled WGS sequence"/>
</dbReference>
<dbReference type="Gene3D" id="3.40.630.30">
    <property type="match status" value="1"/>
</dbReference>
<keyword evidence="3" id="KW-1185">Reference proteome</keyword>
<dbReference type="PROSITE" id="PS51186">
    <property type="entry name" value="GNAT"/>
    <property type="match status" value="1"/>
</dbReference>